<dbReference type="InterPro" id="IPR026881">
    <property type="entry name" value="WYL_dom"/>
</dbReference>
<dbReference type="Gene3D" id="1.10.10.10">
    <property type="entry name" value="Winged helix-like DNA-binding domain superfamily/Winged helix DNA-binding domain"/>
    <property type="match status" value="1"/>
</dbReference>
<dbReference type="InterPro" id="IPR036388">
    <property type="entry name" value="WH-like_DNA-bd_sf"/>
</dbReference>
<organism evidence="2 3">
    <name type="scientific">Amnibacterium kyonggiense</name>
    <dbReference type="NCBI Taxonomy" id="595671"/>
    <lineage>
        <taxon>Bacteria</taxon>
        <taxon>Bacillati</taxon>
        <taxon>Actinomycetota</taxon>
        <taxon>Actinomycetes</taxon>
        <taxon>Micrococcales</taxon>
        <taxon>Microbacteriaceae</taxon>
        <taxon>Amnibacterium</taxon>
    </lineage>
</organism>
<name>A0A4R7FPE9_9MICO</name>
<gene>
    <name evidence="2" type="ORF">CLV52_0149</name>
</gene>
<dbReference type="SUPFAM" id="SSF46785">
    <property type="entry name" value="Winged helix' DNA-binding domain"/>
    <property type="match status" value="1"/>
</dbReference>
<dbReference type="GO" id="GO:0006355">
    <property type="term" value="P:regulation of DNA-templated transcription"/>
    <property type="evidence" value="ECO:0007669"/>
    <property type="project" value="InterPro"/>
</dbReference>
<dbReference type="InterPro" id="IPR036390">
    <property type="entry name" value="WH_DNA-bd_sf"/>
</dbReference>
<keyword evidence="3" id="KW-1185">Reference proteome</keyword>
<dbReference type="AlphaFoldDB" id="A0A4R7FPE9"/>
<dbReference type="RefSeq" id="WP_133763951.1">
    <property type="nucleotide sequence ID" value="NZ_BAAARP010000001.1"/>
</dbReference>
<dbReference type="PANTHER" id="PTHR34580:SF3">
    <property type="entry name" value="PROTEIN PAFB"/>
    <property type="match status" value="1"/>
</dbReference>
<evidence type="ECO:0000313" key="2">
    <source>
        <dbReference type="EMBL" id="TDS79615.1"/>
    </source>
</evidence>
<proteinExistence type="predicted"/>
<dbReference type="InterPro" id="IPR051534">
    <property type="entry name" value="CBASS_pafABC_assoc_protein"/>
</dbReference>
<dbReference type="GO" id="GO:0003677">
    <property type="term" value="F:DNA binding"/>
    <property type="evidence" value="ECO:0007669"/>
    <property type="project" value="InterPro"/>
</dbReference>
<dbReference type="Pfam" id="PF08279">
    <property type="entry name" value="HTH_11"/>
    <property type="match status" value="1"/>
</dbReference>
<dbReference type="EMBL" id="SOAM01000001">
    <property type="protein sequence ID" value="TDS79615.1"/>
    <property type="molecule type" value="Genomic_DNA"/>
</dbReference>
<dbReference type="OrthoDB" id="8555652at2"/>
<reference evidence="2 3" key="1">
    <citation type="submission" date="2019-03" db="EMBL/GenBank/DDBJ databases">
        <title>Genomic Encyclopedia of Archaeal and Bacterial Type Strains, Phase II (KMG-II): from individual species to whole genera.</title>
        <authorList>
            <person name="Goeker M."/>
        </authorList>
    </citation>
    <scope>NUCLEOTIDE SEQUENCE [LARGE SCALE GENOMIC DNA]</scope>
    <source>
        <strain evidence="2 3">DSM 24782</strain>
    </source>
</reference>
<sequence length="334" mass="35920">MEEAASPTARALRALDILRLHPGISAEELAERLGVTERAARRYVATLRDAGITVEGARGPAGGYRLGRGTTLAPVGFTEEEALGLVLQVLNGRPAAGRDDDLIGGALSKVVRALPDAIGRQAALLRERAAATPDDRADQQPDPLLAHELIGAIAAKRGVVVEYRSEGGTELTADLDPWGVVARGGRWYLLCWAHHVQAVRTYRVDRIASVTRTLRRFDPPEDLDPVAALGEHLGSGWRYPVRVVFSAPLEEVRAWTRSPMGRLEPHDDGCVLIGTTSSPGMYAREWLSVLPFPFRVESGEELRAAVVEVARQFAAAVAAEDDASRPSPIAGPDA</sequence>
<dbReference type="PROSITE" id="PS51077">
    <property type="entry name" value="HTH_ICLR"/>
    <property type="match status" value="1"/>
</dbReference>
<comment type="caution">
    <text evidence="2">The sequence shown here is derived from an EMBL/GenBank/DDBJ whole genome shotgun (WGS) entry which is preliminary data.</text>
</comment>
<evidence type="ECO:0000259" key="1">
    <source>
        <dbReference type="PROSITE" id="PS51077"/>
    </source>
</evidence>
<dbReference type="Proteomes" id="UP000295344">
    <property type="component" value="Unassembled WGS sequence"/>
</dbReference>
<dbReference type="InterPro" id="IPR011991">
    <property type="entry name" value="ArsR-like_HTH"/>
</dbReference>
<dbReference type="InterPro" id="IPR013196">
    <property type="entry name" value="HTH_11"/>
</dbReference>
<dbReference type="Pfam" id="PF13280">
    <property type="entry name" value="WYL"/>
    <property type="match status" value="1"/>
</dbReference>
<dbReference type="PANTHER" id="PTHR34580">
    <property type="match status" value="1"/>
</dbReference>
<dbReference type="InterPro" id="IPR005471">
    <property type="entry name" value="Tscrpt_reg_IclR_N"/>
</dbReference>
<protein>
    <submittedName>
        <fullName evidence="2">Transcriptional regulator</fullName>
    </submittedName>
</protein>
<dbReference type="CDD" id="cd00090">
    <property type="entry name" value="HTH_ARSR"/>
    <property type="match status" value="1"/>
</dbReference>
<feature type="domain" description="HTH iclR-type" evidence="1">
    <location>
        <begin position="5"/>
        <end position="68"/>
    </location>
</feature>
<dbReference type="PROSITE" id="PS52050">
    <property type="entry name" value="WYL"/>
    <property type="match status" value="1"/>
</dbReference>
<evidence type="ECO:0000313" key="3">
    <source>
        <dbReference type="Proteomes" id="UP000295344"/>
    </source>
</evidence>
<accession>A0A4R7FPE9</accession>